<evidence type="ECO:0000313" key="2">
    <source>
        <dbReference type="Proteomes" id="UP000789920"/>
    </source>
</evidence>
<feature type="non-terminal residue" evidence="1">
    <location>
        <position position="1"/>
    </location>
</feature>
<sequence length="52" mass="5985">EDKRQELLKPRKFVAKYMHTHSKTHSELLNPTTDSMLSGLFQSSRSSASIKH</sequence>
<protein>
    <submittedName>
        <fullName evidence="1">1638_t:CDS:1</fullName>
    </submittedName>
</protein>
<feature type="non-terminal residue" evidence="1">
    <location>
        <position position="52"/>
    </location>
</feature>
<gene>
    <name evidence="1" type="ORF">RPERSI_LOCUS23712</name>
</gene>
<accession>A0ACA9RXC7</accession>
<dbReference type="EMBL" id="CAJVQC010074637">
    <property type="protein sequence ID" value="CAG8813182.1"/>
    <property type="molecule type" value="Genomic_DNA"/>
</dbReference>
<organism evidence="1 2">
    <name type="scientific">Racocetra persica</name>
    <dbReference type="NCBI Taxonomy" id="160502"/>
    <lineage>
        <taxon>Eukaryota</taxon>
        <taxon>Fungi</taxon>
        <taxon>Fungi incertae sedis</taxon>
        <taxon>Mucoromycota</taxon>
        <taxon>Glomeromycotina</taxon>
        <taxon>Glomeromycetes</taxon>
        <taxon>Diversisporales</taxon>
        <taxon>Gigasporaceae</taxon>
        <taxon>Racocetra</taxon>
    </lineage>
</organism>
<name>A0ACA9RXC7_9GLOM</name>
<evidence type="ECO:0000313" key="1">
    <source>
        <dbReference type="EMBL" id="CAG8813182.1"/>
    </source>
</evidence>
<keyword evidence="2" id="KW-1185">Reference proteome</keyword>
<reference evidence="1" key="1">
    <citation type="submission" date="2021-06" db="EMBL/GenBank/DDBJ databases">
        <authorList>
            <person name="Kallberg Y."/>
            <person name="Tangrot J."/>
            <person name="Rosling A."/>
        </authorList>
    </citation>
    <scope>NUCLEOTIDE SEQUENCE</scope>
    <source>
        <strain evidence="1">MA461A</strain>
    </source>
</reference>
<comment type="caution">
    <text evidence="1">The sequence shown here is derived from an EMBL/GenBank/DDBJ whole genome shotgun (WGS) entry which is preliminary data.</text>
</comment>
<proteinExistence type="predicted"/>
<dbReference type="Proteomes" id="UP000789920">
    <property type="component" value="Unassembled WGS sequence"/>
</dbReference>